<name>A0A9W9NWN4_9EURO</name>
<evidence type="ECO:0000313" key="2">
    <source>
        <dbReference type="Proteomes" id="UP001150941"/>
    </source>
</evidence>
<evidence type="ECO:0000313" key="1">
    <source>
        <dbReference type="EMBL" id="KAJ5226029.1"/>
    </source>
</evidence>
<dbReference type="EMBL" id="JAPQKS010000005">
    <property type="protein sequence ID" value="KAJ5226029.1"/>
    <property type="molecule type" value="Genomic_DNA"/>
</dbReference>
<keyword evidence="2" id="KW-1185">Reference proteome</keyword>
<proteinExistence type="predicted"/>
<reference evidence="1" key="2">
    <citation type="journal article" date="2023" name="IMA Fungus">
        <title>Comparative genomic study of the Penicillium genus elucidates a diverse pangenome and 15 lateral gene transfer events.</title>
        <authorList>
            <person name="Petersen C."/>
            <person name="Sorensen T."/>
            <person name="Nielsen M.R."/>
            <person name="Sondergaard T.E."/>
            <person name="Sorensen J.L."/>
            <person name="Fitzpatrick D.A."/>
            <person name="Frisvad J.C."/>
            <person name="Nielsen K.L."/>
        </authorList>
    </citation>
    <scope>NUCLEOTIDE SEQUENCE</scope>
    <source>
        <strain evidence="1">IBT 19713</strain>
    </source>
</reference>
<dbReference type="AlphaFoldDB" id="A0A9W9NWN4"/>
<sequence>MELRISSEYWQVIDRSDFHGPSQLDRLISSETVVGVPPRKGAKPSACYIPSPCRTRIVDDTSEPPINYMPERTARGRNSDEEIVQSLQTFPGLIVLAFVHGVRPD</sequence>
<comment type="caution">
    <text evidence="1">The sequence shown here is derived from an EMBL/GenBank/DDBJ whole genome shotgun (WGS) entry which is preliminary data.</text>
</comment>
<accession>A0A9W9NWN4</accession>
<protein>
    <submittedName>
        <fullName evidence="1">Uncharacterized protein</fullName>
    </submittedName>
</protein>
<reference evidence="1" key="1">
    <citation type="submission" date="2022-11" db="EMBL/GenBank/DDBJ databases">
        <authorList>
            <person name="Petersen C."/>
        </authorList>
    </citation>
    <scope>NUCLEOTIDE SEQUENCE</scope>
    <source>
        <strain evidence="1">IBT 19713</strain>
    </source>
</reference>
<organism evidence="1 2">
    <name type="scientific">Penicillium chermesinum</name>
    <dbReference type="NCBI Taxonomy" id="63820"/>
    <lineage>
        <taxon>Eukaryota</taxon>
        <taxon>Fungi</taxon>
        <taxon>Dikarya</taxon>
        <taxon>Ascomycota</taxon>
        <taxon>Pezizomycotina</taxon>
        <taxon>Eurotiomycetes</taxon>
        <taxon>Eurotiomycetidae</taxon>
        <taxon>Eurotiales</taxon>
        <taxon>Aspergillaceae</taxon>
        <taxon>Penicillium</taxon>
    </lineage>
</organism>
<dbReference type="GeneID" id="83203853"/>
<gene>
    <name evidence="1" type="ORF">N7468_007254</name>
</gene>
<dbReference type="Proteomes" id="UP001150941">
    <property type="component" value="Unassembled WGS sequence"/>
</dbReference>
<dbReference type="RefSeq" id="XP_058329440.1">
    <property type="nucleotide sequence ID" value="XM_058476550.1"/>
</dbReference>